<dbReference type="EMBL" id="MK249146">
    <property type="protein sequence ID" value="QCQ84668.1"/>
    <property type="molecule type" value="Genomic_DNA"/>
</dbReference>
<evidence type="ECO:0000256" key="1">
    <source>
        <dbReference type="SAM" id="MobiDB-lite"/>
    </source>
</evidence>
<dbReference type="Pfam" id="PF09675">
    <property type="entry name" value="Chlamy_scaf"/>
    <property type="match status" value="1"/>
</dbReference>
<organism evidence="2">
    <name type="scientific">Blackfly microvirus SF02</name>
    <dbReference type="NCBI Taxonomy" id="2576452"/>
    <lineage>
        <taxon>Viruses</taxon>
        <taxon>Monodnaviria</taxon>
        <taxon>Sangervirae</taxon>
        <taxon>Phixviricota</taxon>
        <taxon>Malgrandaviricetes</taxon>
        <taxon>Petitvirales</taxon>
        <taxon>Microviridae</taxon>
        <taxon>Microvirus</taxon>
    </lineage>
</organism>
<feature type="compositionally biased region" description="Polar residues" evidence="1">
    <location>
        <begin position="129"/>
        <end position="138"/>
    </location>
</feature>
<name>A0A4P8PJQ4_9VIRU</name>
<evidence type="ECO:0000313" key="2">
    <source>
        <dbReference type="EMBL" id="QCQ84668.1"/>
    </source>
</evidence>
<dbReference type="InterPro" id="IPR014131">
    <property type="entry name" value="Chlamydia_phage_Vp3"/>
</dbReference>
<sequence length="155" mass="16964">MPNPKVYSRYNLPVFKGTSFSDVESLTVQYFKDECDVNRIMKKYHDNGTIPTHLNTRVPQYGDFTSMPSDLTTLMNHVDTAKAYFDSLPSGVRSYFNNDPRLCFDFICDPSNHAAAVKMGLLVEDASSPVLSTASKPSDSPVAAASESEPGTPAG</sequence>
<protein>
    <submittedName>
        <fullName evidence="2">Internal scaffolding protein</fullName>
    </submittedName>
</protein>
<feature type="region of interest" description="Disordered" evidence="1">
    <location>
        <begin position="129"/>
        <end position="155"/>
    </location>
</feature>
<dbReference type="Proteomes" id="UP000322389">
    <property type="component" value="Segment"/>
</dbReference>
<reference evidence="2" key="1">
    <citation type="submission" date="2018-12" db="EMBL/GenBank/DDBJ databases">
        <title>Singled stranded DNA viruses identified in blackflies (Austrosimulium ungulatum) sampled in New Zealand.</title>
        <authorList>
            <person name="Kraberger S."/>
            <person name="Fontenele R.S."/>
            <person name="Schmidlin K."/>
            <person name="Walters M."/>
            <person name="Varsani A."/>
        </authorList>
    </citation>
    <scope>NUCLEOTIDE SEQUENCE [LARGE SCALE GENOMIC DNA]</scope>
    <source>
        <strain evidence="2">036</strain>
    </source>
</reference>
<accession>A0A4P8PJQ4</accession>
<proteinExistence type="predicted"/>